<evidence type="ECO:0000256" key="1">
    <source>
        <dbReference type="SAM" id="MobiDB-lite"/>
    </source>
</evidence>
<dbReference type="OrthoDB" id="413460at2759"/>
<accession>B0WBC7</accession>
<gene>
    <name evidence="3" type="primary">6035898</name>
    <name evidence="2" type="ORF">CpipJ_CPIJ004425</name>
</gene>
<dbReference type="KEGG" id="cqu:CpipJ_CPIJ004425"/>
<feature type="compositionally biased region" description="Polar residues" evidence="1">
    <location>
        <begin position="119"/>
        <end position="128"/>
    </location>
</feature>
<reference evidence="2" key="1">
    <citation type="submission" date="2007-03" db="EMBL/GenBank/DDBJ databases">
        <title>Annotation of Culex pipiens quinquefasciatus.</title>
        <authorList>
            <consortium name="The Broad Institute Genome Sequencing Platform"/>
            <person name="Atkinson P.W."/>
            <person name="Hemingway J."/>
            <person name="Christensen B.M."/>
            <person name="Higgs S."/>
            <person name="Kodira C."/>
            <person name="Hannick L."/>
            <person name="Megy K."/>
            <person name="O'Leary S."/>
            <person name="Pearson M."/>
            <person name="Haas B.J."/>
            <person name="Mauceli E."/>
            <person name="Wortman J.R."/>
            <person name="Lee N.H."/>
            <person name="Guigo R."/>
            <person name="Stanke M."/>
            <person name="Alvarado L."/>
            <person name="Amedeo P."/>
            <person name="Antoine C.H."/>
            <person name="Arensburger P."/>
            <person name="Bidwell S.L."/>
            <person name="Crawford M."/>
            <person name="Camaro F."/>
            <person name="Devon K."/>
            <person name="Engels R."/>
            <person name="Hammond M."/>
            <person name="Howarth C."/>
            <person name="Koehrsen M."/>
            <person name="Lawson D."/>
            <person name="Montgomery P."/>
            <person name="Nene V."/>
            <person name="Nusbaum C."/>
            <person name="Puiu D."/>
            <person name="Romero-Severson J."/>
            <person name="Severson D.W."/>
            <person name="Shumway M."/>
            <person name="Sisk P."/>
            <person name="Stolte C."/>
            <person name="Zeng Q."/>
            <person name="Eisenstadt E."/>
            <person name="Fraser-Liggett C."/>
            <person name="Strausberg R."/>
            <person name="Galagan J."/>
            <person name="Birren B."/>
            <person name="Collins F.H."/>
        </authorList>
    </citation>
    <scope>NUCLEOTIDE SEQUENCE [LARGE SCALE GENOMIC DNA]</scope>
    <source>
        <strain evidence="2">JHB</strain>
    </source>
</reference>
<reference evidence="3" key="2">
    <citation type="submission" date="2020-05" db="UniProtKB">
        <authorList>
            <consortium name="EnsemblMetazoa"/>
        </authorList>
    </citation>
    <scope>IDENTIFICATION</scope>
    <source>
        <strain evidence="3">JHB</strain>
    </source>
</reference>
<dbReference type="Proteomes" id="UP000002320">
    <property type="component" value="Unassembled WGS sequence"/>
</dbReference>
<dbReference type="VEuPathDB" id="VectorBase:CPIJ004425"/>
<evidence type="ECO:0000313" key="2">
    <source>
        <dbReference type="EMBL" id="EDS42271.1"/>
    </source>
</evidence>
<feature type="region of interest" description="Disordered" evidence="1">
    <location>
        <begin position="60"/>
        <end position="150"/>
    </location>
</feature>
<dbReference type="VEuPathDB" id="VectorBase:CQUJHB015547"/>
<sequence length="249" mass="26427">MAYPGALVPRRQVGEQVTMEMCSPIARHGPVPQMIEDVSCLDCPPKLGIDYVDEQDAERLLPGQPDEHSRDPVTASPTGPGHAGAAHQLGEPCPRVGSPSSRSQKAGSPRRTNDDASVLGQNNDQKAQNVGGRRNVDHRGRKSVTLGDEDGKVIGSSGLVKGEELEEGSRLSKEVELVERIDGEVAKENDVPVKRVRFEARGGFRPPAESMCAGSPIVVSSWLGLWGGSDCGGLCSIDDAGAFVRSVEV</sequence>
<keyword evidence="4" id="KW-1185">Reference proteome</keyword>
<evidence type="ECO:0000313" key="4">
    <source>
        <dbReference type="Proteomes" id="UP000002320"/>
    </source>
</evidence>
<organism>
    <name type="scientific">Culex quinquefasciatus</name>
    <name type="common">Southern house mosquito</name>
    <name type="synonym">Culex pungens</name>
    <dbReference type="NCBI Taxonomy" id="7176"/>
    <lineage>
        <taxon>Eukaryota</taxon>
        <taxon>Metazoa</taxon>
        <taxon>Ecdysozoa</taxon>
        <taxon>Arthropoda</taxon>
        <taxon>Hexapoda</taxon>
        <taxon>Insecta</taxon>
        <taxon>Pterygota</taxon>
        <taxon>Neoptera</taxon>
        <taxon>Endopterygota</taxon>
        <taxon>Diptera</taxon>
        <taxon>Nematocera</taxon>
        <taxon>Culicoidea</taxon>
        <taxon>Culicidae</taxon>
        <taxon>Culicinae</taxon>
        <taxon>Culicini</taxon>
        <taxon>Culex</taxon>
        <taxon>Culex</taxon>
    </lineage>
</organism>
<dbReference type="HOGENOM" id="CLU_1116691_0_0_1"/>
<dbReference type="InParanoid" id="B0WBC7"/>
<dbReference type="EMBL" id="DS231878">
    <property type="protein sequence ID" value="EDS42271.1"/>
    <property type="molecule type" value="Genomic_DNA"/>
</dbReference>
<name>B0WBC7_CULQU</name>
<protein>
    <submittedName>
        <fullName evidence="2 3">Uncharacterized protein</fullName>
    </submittedName>
</protein>
<dbReference type="EnsemblMetazoa" id="CPIJ004425-RA">
    <property type="protein sequence ID" value="CPIJ004425-PA"/>
    <property type="gene ID" value="CPIJ004425"/>
</dbReference>
<proteinExistence type="predicted"/>
<dbReference type="AlphaFoldDB" id="B0WBC7"/>
<evidence type="ECO:0000313" key="3">
    <source>
        <dbReference type="EnsemblMetazoa" id="CPIJ004425-PA"/>
    </source>
</evidence>